<evidence type="ECO:0000313" key="8">
    <source>
        <dbReference type="Proteomes" id="UP000306102"/>
    </source>
</evidence>
<keyword evidence="4" id="KW-0472">Membrane</keyword>
<dbReference type="Gene3D" id="3.40.50.2300">
    <property type="match status" value="4"/>
</dbReference>
<dbReference type="EMBL" id="SDRB02010313">
    <property type="protein sequence ID" value="THG07011.1"/>
    <property type="molecule type" value="Genomic_DNA"/>
</dbReference>
<keyword evidence="3" id="KW-1133">Transmembrane helix</keyword>
<feature type="domain" description="Receptor ligand binding region" evidence="6">
    <location>
        <begin position="49"/>
        <end position="187"/>
    </location>
</feature>
<feature type="chain" id="PRO_5020274185" description="Receptor ligand binding region domain-containing protein" evidence="5">
    <location>
        <begin position="21"/>
        <end position="403"/>
    </location>
</feature>
<dbReference type="Proteomes" id="UP000306102">
    <property type="component" value="Unassembled WGS sequence"/>
</dbReference>
<evidence type="ECO:0000256" key="4">
    <source>
        <dbReference type="ARBA" id="ARBA00023136"/>
    </source>
</evidence>
<feature type="signal peptide" evidence="5">
    <location>
        <begin position="1"/>
        <end position="20"/>
    </location>
</feature>
<reference evidence="7 8" key="1">
    <citation type="journal article" date="2018" name="Proc. Natl. Acad. Sci. U.S.A.">
        <title>Draft genome sequence of Camellia sinensis var. sinensis provides insights into the evolution of the tea genome and tea quality.</title>
        <authorList>
            <person name="Wei C."/>
            <person name="Yang H."/>
            <person name="Wang S."/>
            <person name="Zhao J."/>
            <person name="Liu C."/>
            <person name="Gao L."/>
            <person name="Xia E."/>
            <person name="Lu Y."/>
            <person name="Tai Y."/>
            <person name="She G."/>
            <person name="Sun J."/>
            <person name="Cao H."/>
            <person name="Tong W."/>
            <person name="Gao Q."/>
            <person name="Li Y."/>
            <person name="Deng W."/>
            <person name="Jiang X."/>
            <person name="Wang W."/>
            <person name="Chen Q."/>
            <person name="Zhang S."/>
            <person name="Li H."/>
            <person name="Wu J."/>
            <person name="Wang P."/>
            <person name="Li P."/>
            <person name="Shi C."/>
            <person name="Zheng F."/>
            <person name="Jian J."/>
            <person name="Huang B."/>
            <person name="Shan D."/>
            <person name="Shi M."/>
            <person name="Fang C."/>
            <person name="Yue Y."/>
            <person name="Li F."/>
            <person name="Li D."/>
            <person name="Wei S."/>
            <person name="Han B."/>
            <person name="Jiang C."/>
            <person name="Yin Y."/>
            <person name="Xia T."/>
            <person name="Zhang Z."/>
            <person name="Bennetzen J.L."/>
            <person name="Zhao S."/>
            <person name="Wan X."/>
        </authorList>
    </citation>
    <scope>NUCLEOTIDE SEQUENCE [LARGE SCALE GENOMIC DNA]</scope>
    <source>
        <strain evidence="8">cv. Shuchazao</strain>
        <tissue evidence="7">Leaf</tissue>
    </source>
</reference>
<keyword evidence="8" id="KW-1185">Reference proteome</keyword>
<gene>
    <name evidence="7" type="ORF">TEA_022926</name>
</gene>
<feature type="domain" description="Receptor ligand binding region" evidence="6">
    <location>
        <begin position="194"/>
        <end position="267"/>
    </location>
</feature>
<evidence type="ECO:0000256" key="3">
    <source>
        <dbReference type="ARBA" id="ARBA00022989"/>
    </source>
</evidence>
<evidence type="ECO:0000256" key="2">
    <source>
        <dbReference type="ARBA" id="ARBA00022692"/>
    </source>
</evidence>
<dbReference type="InterPro" id="IPR028082">
    <property type="entry name" value="Peripla_BP_I"/>
</dbReference>
<comment type="caution">
    <text evidence="7">The sequence shown here is derived from an EMBL/GenBank/DDBJ whole genome shotgun (WGS) entry which is preliminary data.</text>
</comment>
<organism evidence="7 8">
    <name type="scientific">Camellia sinensis var. sinensis</name>
    <name type="common">China tea</name>
    <dbReference type="NCBI Taxonomy" id="542762"/>
    <lineage>
        <taxon>Eukaryota</taxon>
        <taxon>Viridiplantae</taxon>
        <taxon>Streptophyta</taxon>
        <taxon>Embryophyta</taxon>
        <taxon>Tracheophyta</taxon>
        <taxon>Spermatophyta</taxon>
        <taxon>Magnoliopsida</taxon>
        <taxon>eudicotyledons</taxon>
        <taxon>Gunneridae</taxon>
        <taxon>Pentapetalae</taxon>
        <taxon>asterids</taxon>
        <taxon>Ericales</taxon>
        <taxon>Theaceae</taxon>
        <taxon>Camellia</taxon>
    </lineage>
</organism>
<dbReference type="Pfam" id="PF01094">
    <property type="entry name" value="ANF_receptor"/>
    <property type="match status" value="3"/>
</dbReference>
<evidence type="ECO:0000313" key="7">
    <source>
        <dbReference type="EMBL" id="THG07011.1"/>
    </source>
</evidence>
<keyword evidence="2" id="KW-0812">Transmembrane</keyword>
<comment type="subcellular location">
    <subcellularLocation>
        <location evidence="1">Membrane</location>
    </subcellularLocation>
</comment>
<dbReference type="AlphaFoldDB" id="A0A4S4DUP9"/>
<proteinExistence type="predicted"/>
<keyword evidence="5" id="KW-0732">Signal</keyword>
<dbReference type="PANTHER" id="PTHR34836:SF7">
    <property type="entry name" value="RECEPTOR LIGAND BINDING REGION DOMAIN-CONTAINING PROTEIN"/>
    <property type="match status" value="1"/>
</dbReference>
<evidence type="ECO:0000256" key="5">
    <source>
        <dbReference type="SAM" id="SignalP"/>
    </source>
</evidence>
<feature type="domain" description="Receptor ligand binding region" evidence="6">
    <location>
        <begin position="277"/>
        <end position="324"/>
    </location>
</feature>
<evidence type="ECO:0000256" key="1">
    <source>
        <dbReference type="ARBA" id="ARBA00004370"/>
    </source>
</evidence>
<dbReference type="SUPFAM" id="SSF53822">
    <property type="entry name" value="Periplasmic binding protein-like I"/>
    <property type="match status" value="1"/>
</dbReference>
<dbReference type="GO" id="GO:0016020">
    <property type="term" value="C:membrane"/>
    <property type="evidence" value="ECO:0007669"/>
    <property type="project" value="UniProtKB-SubCell"/>
</dbReference>
<accession>A0A4S4DUP9</accession>
<protein>
    <recommendedName>
        <fullName evidence="6">Receptor ligand binding region domain-containing protein</fullName>
    </recommendedName>
</protein>
<evidence type="ECO:0000259" key="6">
    <source>
        <dbReference type="Pfam" id="PF01094"/>
    </source>
</evidence>
<dbReference type="PANTHER" id="PTHR34836">
    <property type="entry name" value="OS06G0188250 PROTEIN"/>
    <property type="match status" value="1"/>
</dbReference>
<dbReference type="InterPro" id="IPR001828">
    <property type="entry name" value="ANF_lig-bd_rcpt"/>
</dbReference>
<name>A0A4S4DUP9_CAMSN</name>
<sequence>MNVIWVLSCLLLCVCHFANGFSGIFSSRPALVNVGAIFTFNSTIGRVAKIAIEEAVKDVNCDSSVLPGTRLVVNKKDSSCNMFVGTSEALQFMSTDTIGVIGPQSSVVAHLVSHVTNAFQVPLLSFAATDPSLSPIHFPFFVRTTQSDLYQMTAIAEIIEYYDWKQVVAIFIDDDYGRNGVAELDDAHAVALLESRIFVLHAYPDSGFMVFSVAHYLGMMGDGYAWIATDWLSSVLDSSLNLPSETIDTLQGVLGAIISFPNDSNLNSAKGGSRFFNGMPVFDGGVLLLKYILQSNFVGLTGPIKFNPDRPVILPVYDIVNVIGTGFRRIGYWSNYSGLSTVPPETLYSKPANRSSANQRLYRVVWPGETTSTPRGWVFPNYGVQLRIGVRELQGICVTSERH</sequence>
<dbReference type="InterPro" id="IPR015683">
    <property type="entry name" value="Ionotropic_Glu_rcpt"/>
</dbReference>